<evidence type="ECO:0000259" key="10">
    <source>
        <dbReference type="PROSITE" id="PS51733"/>
    </source>
</evidence>
<organism evidence="11 12">
    <name type="scientific">Rarobacter faecitabidus</name>
    <dbReference type="NCBI Taxonomy" id="13243"/>
    <lineage>
        <taxon>Bacteria</taxon>
        <taxon>Bacillati</taxon>
        <taxon>Actinomycetota</taxon>
        <taxon>Actinomycetes</taxon>
        <taxon>Micrococcales</taxon>
        <taxon>Rarobacteraceae</taxon>
        <taxon>Rarobacter</taxon>
    </lineage>
</organism>
<feature type="active site" description="Acyl-thioester intermediate" evidence="5 7">
    <location>
        <position position="173"/>
    </location>
</feature>
<dbReference type="RefSeq" id="WP_142119102.1">
    <property type="nucleotide sequence ID" value="NZ_BAAASV010000003.1"/>
</dbReference>
<feature type="binding site" evidence="5 8">
    <location>
        <begin position="155"/>
        <end position="157"/>
    </location>
    <ligand>
        <name>substrate</name>
    </ligand>
</feature>
<dbReference type="HAMAP" id="MF_00013">
    <property type="entry name" value="LipB"/>
    <property type="match status" value="1"/>
</dbReference>
<dbReference type="EMBL" id="VFOS01000001">
    <property type="protein sequence ID" value="TQL64273.1"/>
    <property type="molecule type" value="Genomic_DNA"/>
</dbReference>
<protein>
    <recommendedName>
        <fullName evidence="5 6">Octanoyltransferase</fullName>
        <ecNumber evidence="5 6">2.3.1.181</ecNumber>
    </recommendedName>
    <alternativeName>
        <fullName evidence="5">Lipoate-protein ligase B</fullName>
    </alternativeName>
    <alternativeName>
        <fullName evidence="5">Lipoyl/octanoyl transferase</fullName>
    </alternativeName>
    <alternativeName>
        <fullName evidence="5">Octanoyl-[acyl-carrier-protein]-protein N-octanoyltransferase</fullName>
    </alternativeName>
</protein>
<dbReference type="GO" id="GO:0005737">
    <property type="term" value="C:cytoplasm"/>
    <property type="evidence" value="ECO:0007669"/>
    <property type="project" value="UniProtKB-SubCell"/>
</dbReference>
<evidence type="ECO:0000256" key="9">
    <source>
        <dbReference type="PIRSR" id="PIRSR016262-3"/>
    </source>
</evidence>
<dbReference type="SUPFAM" id="SSF55681">
    <property type="entry name" value="Class II aaRS and biotin synthetases"/>
    <property type="match status" value="1"/>
</dbReference>
<evidence type="ECO:0000256" key="4">
    <source>
        <dbReference type="ARBA" id="ARBA00024732"/>
    </source>
</evidence>
<evidence type="ECO:0000256" key="8">
    <source>
        <dbReference type="PIRSR" id="PIRSR016262-2"/>
    </source>
</evidence>
<dbReference type="AlphaFoldDB" id="A0A542ZV91"/>
<dbReference type="PROSITE" id="PS51733">
    <property type="entry name" value="BPL_LPL_CATALYTIC"/>
    <property type="match status" value="1"/>
</dbReference>
<dbReference type="InterPro" id="IPR004143">
    <property type="entry name" value="BPL_LPL_catalytic"/>
</dbReference>
<keyword evidence="3 5" id="KW-0012">Acyltransferase</keyword>
<dbReference type="Pfam" id="PF21948">
    <property type="entry name" value="LplA-B_cat"/>
    <property type="match status" value="1"/>
</dbReference>
<dbReference type="GO" id="GO:0033819">
    <property type="term" value="F:lipoyl(octanoyl) transferase activity"/>
    <property type="evidence" value="ECO:0007669"/>
    <property type="project" value="UniProtKB-EC"/>
</dbReference>
<gene>
    <name evidence="5" type="primary">lipB</name>
    <name evidence="11" type="ORF">FB461_0771</name>
</gene>
<comment type="catalytic activity">
    <reaction evidence="5 6">
        <text>octanoyl-[ACP] + L-lysyl-[protein] = N(6)-octanoyl-L-lysyl-[protein] + holo-[ACP] + H(+)</text>
        <dbReference type="Rhea" id="RHEA:17665"/>
        <dbReference type="Rhea" id="RHEA-COMP:9636"/>
        <dbReference type="Rhea" id="RHEA-COMP:9685"/>
        <dbReference type="Rhea" id="RHEA-COMP:9752"/>
        <dbReference type="Rhea" id="RHEA-COMP:9928"/>
        <dbReference type="ChEBI" id="CHEBI:15378"/>
        <dbReference type="ChEBI" id="CHEBI:29969"/>
        <dbReference type="ChEBI" id="CHEBI:64479"/>
        <dbReference type="ChEBI" id="CHEBI:78463"/>
        <dbReference type="ChEBI" id="CHEBI:78809"/>
        <dbReference type="EC" id="2.3.1.181"/>
    </reaction>
</comment>
<keyword evidence="2 5" id="KW-0808">Transferase</keyword>
<name>A0A542ZV91_RARFA</name>
<feature type="binding site" evidence="5 8">
    <location>
        <begin position="142"/>
        <end position="144"/>
    </location>
    <ligand>
        <name>substrate</name>
    </ligand>
</feature>
<comment type="miscellaneous">
    <text evidence="5">In the reaction, the free carboxyl group of octanoic acid is attached via an amide linkage to the epsilon-amino group of a specific lysine residue of lipoyl domains of lipoate-dependent enzymes.</text>
</comment>
<feature type="site" description="Lowers pKa of active site Cys" evidence="5 9">
    <location>
        <position position="139"/>
    </location>
</feature>
<evidence type="ECO:0000256" key="1">
    <source>
        <dbReference type="ARBA" id="ARBA00004821"/>
    </source>
</evidence>
<dbReference type="NCBIfam" id="TIGR00214">
    <property type="entry name" value="lipB"/>
    <property type="match status" value="1"/>
</dbReference>
<proteinExistence type="inferred from homology"/>
<dbReference type="GO" id="GO:0009249">
    <property type="term" value="P:protein lipoylation"/>
    <property type="evidence" value="ECO:0007669"/>
    <property type="project" value="InterPro"/>
</dbReference>
<dbReference type="InterPro" id="IPR045864">
    <property type="entry name" value="aa-tRNA-synth_II/BPL/LPL"/>
</dbReference>
<feature type="domain" description="BPL/LPL catalytic" evidence="10">
    <location>
        <begin position="32"/>
        <end position="212"/>
    </location>
</feature>
<comment type="function">
    <text evidence="4 5 6">Catalyzes the transfer of endogenously produced octanoic acid from octanoyl-acyl-carrier-protein onto the lipoyl domains of lipoate-dependent enzymes. Lipoyl-ACP can also act as a substrate although octanoyl-ACP is likely to be the physiological substrate.</text>
</comment>
<evidence type="ECO:0000313" key="11">
    <source>
        <dbReference type="EMBL" id="TQL64273.1"/>
    </source>
</evidence>
<dbReference type="Gene3D" id="3.30.930.10">
    <property type="entry name" value="Bira Bifunctional Protein, Domain 2"/>
    <property type="match status" value="1"/>
</dbReference>
<evidence type="ECO:0000256" key="2">
    <source>
        <dbReference type="ARBA" id="ARBA00022679"/>
    </source>
</evidence>
<evidence type="ECO:0000313" key="12">
    <source>
        <dbReference type="Proteomes" id="UP000315389"/>
    </source>
</evidence>
<dbReference type="UniPathway" id="UPA00538">
    <property type="reaction ID" value="UER00592"/>
</dbReference>
<comment type="pathway">
    <text evidence="1 5 6">Protein modification; protein lipoylation via endogenous pathway; protein N(6)-(lipoyl)lysine from octanoyl-[acyl-carrier-protein]: step 1/2.</text>
</comment>
<sequence length="224" mass="24615">MEFVSLDVGSRTRDYEEIWQLQRDVHADVAAGRRDNTVLFVEHDAVFTAGKRTNRSDRPTDGARVIDVDRGGRITWHGPGQLVAYPIVRLAEPIDVVKYVRALEQAVIDLCSELGAHTIRVEDRSGVWFAANPLMRDRKVCAIGVRVARGTTMHGIALNCDANLADYGRIVPCGIDDAGVTTLTRELRRPFTVTDALPLAQKHLATQLAPIVQPGVTHVTQSAS</sequence>
<evidence type="ECO:0000256" key="5">
    <source>
        <dbReference type="HAMAP-Rule" id="MF_00013"/>
    </source>
</evidence>
<keyword evidence="12" id="KW-1185">Reference proteome</keyword>
<dbReference type="InterPro" id="IPR000544">
    <property type="entry name" value="Octanoyltransferase"/>
</dbReference>
<evidence type="ECO:0000256" key="6">
    <source>
        <dbReference type="PIRNR" id="PIRNR016262"/>
    </source>
</evidence>
<comment type="caution">
    <text evidence="11">The sequence shown here is derived from an EMBL/GenBank/DDBJ whole genome shotgun (WGS) entry which is preliminary data.</text>
</comment>
<dbReference type="CDD" id="cd16444">
    <property type="entry name" value="LipB"/>
    <property type="match status" value="1"/>
</dbReference>
<dbReference type="OrthoDB" id="9787061at2"/>
<dbReference type="Proteomes" id="UP000315389">
    <property type="component" value="Unassembled WGS sequence"/>
</dbReference>
<dbReference type="EC" id="2.3.1.181" evidence="5 6"/>
<dbReference type="PROSITE" id="PS01313">
    <property type="entry name" value="LIPB"/>
    <property type="match status" value="1"/>
</dbReference>
<reference evidence="11 12" key="1">
    <citation type="submission" date="2019-06" db="EMBL/GenBank/DDBJ databases">
        <title>Sequencing the genomes of 1000 actinobacteria strains.</title>
        <authorList>
            <person name="Klenk H.-P."/>
        </authorList>
    </citation>
    <scope>NUCLEOTIDE SEQUENCE [LARGE SCALE GENOMIC DNA]</scope>
    <source>
        <strain evidence="11 12">DSM 4813</strain>
    </source>
</reference>
<evidence type="ECO:0000256" key="3">
    <source>
        <dbReference type="ARBA" id="ARBA00023315"/>
    </source>
</evidence>
<feature type="binding site" evidence="5 8">
    <location>
        <begin position="70"/>
        <end position="77"/>
    </location>
    <ligand>
        <name>substrate</name>
    </ligand>
</feature>
<accession>A0A542ZV91</accession>
<dbReference type="PIRSF" id="PIRSF016262">
    <property type="entry name" value="LPLase"/>
    <property type="match status" value="1"/>
</dbReference>
<dbReference type="PANTHER" id="PTHR10993">
    <property type="entry name" value="OCTANOYLTRANSFERASE"/>
    <property type="match status" value="1"/>
</dbReference>
<keyword evidence="5" id="KW-0963">Cytoplasm</keyword>
<dbReference type="InterPro" id="IPR020605">
    <property type="entry name" value="Octanoyltransferase_CS"/>
</dbReference>
<comment type="similarity">
    <text evidence="5 6">Belongs to the LipB family.</text>
</comment>
<dbReference type="NCBIfam" id="NF010925">
    <property type="entry name" value="PRK14345.1"/>
    <property type="match status" value="1"/>
</dbReference>
<comment type="subcellular location">
    <subcellularLocation>
        <location evidence="5">Cytoplasm</location>
    </subcellularLocation>
</comment>
<evidence type="ECO:0000256" key="7">
    <source>
        <dbReference type="PIRSR" id="PIRSR016262-1"/>
    </source>
</evidence>
<dbReference type="PANTHER" id="PTHR10993:SF7">
    <property type="entry name" value="LIPOYLTRANSFERASE 2, MITOCHONDRIAL-RELATED"/>
    <property type="match status" value="1"/>
</dbReference>